<dbReference type="InterPro" id="IPR032566">
    <property type="entry name" value="Znf-C2HE"/>
</dbReference>
<dbReference type="SUPFAM" id="SSF81324">
    <property type="entry name" value="Voltage-gated potassium channels"/>
    <property type="match status" value="1"/>
</dbReference>
<dbReference type="PANTHER" id="PTHR12486">
    <property type="entry name" value="APRATAXIN-RELATED"/>
    <property type="match status" value="1"/>
</dbReference>
<dbReference type="Pfam" id="PF11969">
    <property type="entry name" value="DcpS_C"/>
    <property type="match status" value="1"/>
</dbReference>
<dbReference type="GO" id="GO:0016020">
    <property type="term" value="C:membrane"/>
    <property type="evidence" value="ECO:0007669"/>
    <property type="project" value="UniProtKB-SubCell"/>
</dbReference>
<dbReference type="GO" id="GO:0003725">
    <property type="term" value="F:double-stranded RNA binding"/>
    <property type="evidence" value="ECO:0007669"/>
    <property type="project" value="TreeGrafter"/>
</dbReference>
<dbReference type="GO" id="GO:0030983">
    <property type="term" value="F:mismatched DNA binding"/>
    <property type="evidence" value="ECO:0007669"/>
    <property type="project" value="TreeGrafter"/>
</dbReference>
<dbReference type="Proteomes" id="UP000286510">
    <property type="component" value="Unassembled WGS sequence"/>
</dbReference>
<evidence type="ECO:0000259" key="8">
    <source>
        <dbReference type="PROSITE" id="PS00028"/>
    </source>
</evidence>
<gene>
    <name evidence="9" type="ORF">DYB26_000377</name>
</gene>
<keyword evidence="5 7" id="KW-0472">Membrane</keyword>
<sequence length="385" mass="43810">MAHQDKDAWRDGLRRYLDDPAEHADVITYDDEFVVVQDKYPKATVHFLVIPRQVLSMGVGDLDREHLPLLRRMADLVAPLTASFPDLQVGFHSVPSMRQLHLHVVSTDFSSPSLKHKKHWHSFTTTFFKPLADVLSTIDSTGQIAMRCERERELLEATMIVCNQCATMFKTLPQLKRHLISVHPATVSLDAVKQLLSTIFSKKRTATNAPVEVPSPKRQAHASPTATRQAGSNMQQSRPHLSCSEYAMVVASRLYFSAFYRTVYLIMIASSVACVAWTVANHWRTPTSEVFISLEILLCCMLVVEVVIRMLALKRKFWKRWTNLFDVAASVLSIVSVALYFHQEGVMEELEEVAADFMMMFRNANQYMRLAVFLKYVSVRDDVDG</sequence>
<evidence type="ECO:0000256" key="1">
    <source>
        <dbReference type="ARBA" id="ARBA00004141"/>
    </source>
</evidence>
<keyword evidence="3" id="KW-0378">Hydrolase</keyword>
<evidence type="ECO:0000256" key="3">
    <source>
        <dbReference type="ARBA" id="ARBA00022801"/>
    </source>
</evidence>
<protein>
    <recommendedName>
        <fullName evidence="8">C2H2-type domain-containing protein</fullName>
    </recommendedName>
</protein>
<dbReference type="Pfam" id="PF16278">
    <property type="entry name" value="zf-C2HE"/>
    <property type="match status" value="1"/>
</dbReference>
<dbReference type="InterPro" id="IPR019808">
    <property type="entry name" value="Histidine_triad_CS"/>
</dbReference>
<dbReference type="VEuPathDB" id="FungiDB:H257_10160"/>
<dbReference type="PANTHER" id="PTHR12486:SF4">
    <property type="entry name" value="APRATAXIN"/>
    <property type="match status" value="1"/>
</dbReference>
<keyword evidence="4 7" id="KW-1133">Transmembrane helix</keyword>
<evidence type="ECO:0000256" key="4">
    <source>
        <dbReference type="ARBA" id="ARBA00022989"/>
    </source>
</evidence>
<dbReference type="InterPro" id="IPR027359">
    <property type="entry name" value="Volt_channel_dom_sf"/>
</dbReference>
<dbReference type="InterPro" id="IPR036265">
    <property type="entry name" value="HIT-like_sf"/>
</dbReference>
<dbReference type="SUPFAM" id="SSF54197">
    <property type="entry name" value="HIT-like"/>
    <property type="match status" value="1"/>
</dbReference>
<feature type="compositionally biased region" description="Polar residues" evidence="6">
    <location>
        <begin position="222"/>
        <end position="237"/>
    </location>
</feature>
<dbReference type="GO" id="GO:1990165">
    <property type="term" value="F:single-strand break-containing DNA binding"/>
    <property type="evidence" value="ECO:0007669"/>
    <property type="project" value="TreeGrafter"/>
</dbReference>
<organism evidence="9 10">
    <name type="scientific">Aphanomyces astaci</name>
    <name type="common">Crayfish plague agent</name>
    <dbReference type="NCBI Taxonomy" id="112090"/>
    <lineage>
        <taxon>Eukaryota</taxon>
        <taxon>Sar</taxon>
        <taxon>Stramenopiles</taxon>
        <taxon>Oomycota</taxon>
        <taxon>Saprolegniomycetes</taxon>
        <taxon>Saprolegniales</taxon>
        <taxon>Verrucalvaceae</taxon>
        <taxon>Aphanomyces</taxon>
    </lineage>
</organism>
<dbReference type="PROSITE" id="PS00028">
    <property type="entry name" value="ZINC_FINGER_C2H2_1"/>
    <property type="match status" value="1"/>
</dbReference>
<reference evidence="9 10" key="1">
    <citation type="submission" date="2018-08" db="EMBL/GenBank/DDBJ databases">
        <title>Aphanomyces genome sequencing and annotation.</title>
        <authorList>
            <person name="Minardi D."/>
            <person name="Oidtmann B."/>
            <person name="Van Der Giezen M."/>
            <person name="Studholme D.J."/>
        </authorList>
    </citation>
    <scope>NUCLEOTIDE SEQUENCE [LARGE SCALE GENOMIC DNA]</scope>
    <source>
        <strain evidence="9 10">FDL457</strain>
    </source>
</reference>
<dbReference type="PROSITE" id="PS00892">
    <property type="entry name" value="HIT_1"/>
    <property type="match status" value="1"/>
</dbReference>
<dbReference type="Gene3D" id="1.20.120.350">
    <property type="entry name" value="Voltage-gated potassium channels. Chain C"/>
    <property type="match status" value="1"/>
</dbReference>
<feature type="transmembrane region" description="Helical" evidence="7">
    <location>
        <begin position="258"/>
        <end position="279"/>
    </location>
</feature>
<name>A0A418EU64_APHAT</name>
<dbReference type="GO" id="GO:0003697">
    <property type="term" value="F:single-stranded DNA binding"/>
    <property type="evidence" value="ECO:0007669"/>
    <property type="project" value="TreeGrafter"/>
</dbReference>
<dbReference type="EMBL" id="QUTF01013221">
    <property type="protein sequence ID" value="RHZ18996.1"/>
    <property type="molecule type" value="Genomic_DNA"/>
</dbReference>
<proteinExistence type="predicted"/>
<feature type="region of interest" description="Disordered" evidence="6">
    <location>
        <begin position="207"/>
        <end position="237"/>
    </location>
</feature>
<feature type="domain" description="C2H2-type" evidence="8">
    <location>
        <begin position="162"/>
        <end position="183"/>
    </location>
</feature>
<dbReference type="FunFam" id="3.30.428.10:FF:000004">
    <property type="entry name" value="aprataxin isoform X2"/>
    <property type="match status" value="1"/>
</dbReference>
<evidence type="ECO:0000256" key="2">
    <source>
        <dbReference type="ARBA" id="ARBA00022692"/>
    </source>
</evidence>
<feature type="transmembrane region" description="Helical" evidence="7">
    <location>
        <begin position="291"/>
        <end position="312"/>
    </location>
</feature>
<dbReference type="GO" id="GO:0005634">
    <property type="term" value="C:nucleus"/>
    <property type="evidence" value="ECO:0007669"/>
    <property type="project" value="TreeGrafter"/>
</dbReference>
<evidence type="ECO:0000256" key="7">
    <source>
        <dbReference type="SAM" id="Phobius"/>
    </source>
</evidence>
<evidence type="ECO:0000313" key="10">
    <source>
        <dbReference type="Proteomes" id="UP000286510"/>
    </source>
</evidence>
<dbReference type="AlphaFoldDB" id="A0A418EU64"/>
<evidence type="ECO:0000313" key="9">
    <source>
        <dbReference type="EMBL" id="RHZ18996.1"/>
    </source>
</evidence>
<evidence type="ECO:0000256" key="5">
    <source>
        <dbReference type="ARBA" id="ARBA00023136"/>
    </source>
</evidence>
<comment type="subcellular location">
    <subcellularLocation>
        <location evidence="1">Membrane</location>
        <topology evidence="1">Multi-pass membrane protein</topology>
    </subcellularLocation>
</comment>
<comment type="caution">
    <text evidence="9">The sequence shown here is derived from an EMBL/GenBank/DDBJ whole genome shotgun (WGS) entry which is preliminary data.</text>
</comment>
<dbReference type="Gene3D" id="3.30.428.10">
    <property type="entry name" value="HIT-like"/>
    <property type="match status" value="1"/>
</dbReference>
<keyword evidence="2 7" id="KW-0812">Transmembrane</keyword>
<accession>A0A418EU64</accession>
<evidence type="ECO:0000256" key="6">
    <source>
        <dbReference type="SAM" id="MobiDB-lite"/>
    </source>
</evidence>
<dbReference type="GO" id="GO:0033699">
    <property type="term" value="F:DNA 5'-adenosine monophosphate hydrolase activity"/>
    <property type="evidence" value="ECO:0007669"/>
    <property type="project" value="TreeGrafter"/>
</dbReference>
<dbReference type="GO" id="GO:0000012">
    <property type="term" value="P:single strand break repair"/>
    <property type="evidence" value="ECO:0007669"/>
    <property type="project" value="TreeGrafter"/>
</dbReference>
<dbReference type="InterPro" id="IPR013087">
    <property type="entry name" value="Znf_C2H2_type"/>
</dbReference>